<name>A0A7U7GE93_9GAMM</name>
<dbReference type="Proteomes" id="UP000019184">
    <property type="component" value="Unassembled WGS sequence"/>
</dbReference>
<comment type="caution">
    <text evidence="1">The sequence shown here is derived from an EMBL/GenBank/DDBJ whole genome shotgun (WGS) entry which is preliminary data.</text>
</comment>
<evidence type="ECO:0000313" key="2">
    <source>
        <dbReference type="Proteomes" id="UP000019184"/>
    </source>
</evidence>
<keyword evidence="2" id="KW-1185">Reference proteome</keyword>
<dbReference type="AlphaFoldDB" id="A0A7U7GE93"/>
<protein>
    <submittedName>
        <fullName evidence="1">Uncharacterized protein</fullName>
    </submittedName>
</protein>
<gene>
    <name evidence="1" type="ORF">BN874_460091</name>
</gene>
<organism evidence="1 2">
    <name type="scientific">Candidatus Contendobacter odensis Run_B_J11</name>
    <dbReference type="NCBI Taxonomy" id="1400861"/>
    <lineage>
        <taxon>Bacteria</taxon>
        <taxon>Pseudomonadati</taxon>
        <taxon>Pseudomonadota</taxon>
        <taxon>Gammaproteobacteria</taxon>
        <taxon>Candidatus Competibacteraceae</taxon>
        <taxon>Candidatus Contendibacter</taxon>
    </lineage>
</organism>
<accession>A0A7U7GE93</accession>
<proteinExistence type="predicted"/>
<dbReference type="EMBL" id="CBTK010000261">
    <property type="protein sequence ID" value="CDH46470.1"/>
    <property type="molecule type" value="Genomic_DNA"/>
</dbReference>
<evidence type="ECO:0000313" key="1">
    <source>
        <dbReference type="EMBL" id="CDH46470.1"/>
    </source>
</evidence>
<reference evidence="1 2" key="1">
    <citation type="journal article" date="2014" name="ISME J.">
        <title>Candidatus Competibacter-lineage genomes retrieved from metagenomes reveal functional metabolic diversity.</title>
        <authorList>
            <person name="McIlroy S.J."/>
            <person name="Albertsen M."/>
            <person name="Andresen E.K."/>
            <person name="Saunders A.M."/>
            <person name="Kristiansen R."/>
            <person name="Stokholm-Bjerregaard M."/>
            <person name="Nielsen K.L."/>
            <person name="Nielsen P.H."/>
        </authorList>
    </citation>
    <scope>NUCLEOTIDE SEQUENCE [LARGE SCALE GENOMIC DNA]</scope>
    <source>
        <strain evidence="1 2">Run_B_J11</strain>
    </source>
</reference>
<sequence>MPMSTCQRLGRREWLFPGCQSGITHIEYSPPIQTSPANPSITFAAHAGSTLQSNAVAILTAIMSNGTSSK</sequence>